<evidence type="ECO:0000313" key="3">
    <source>
        <dbReference type="Proteomes" id="UP000192343"/>
    </source>
</evidence>
<keyword evidence="3" id="KW-1185">Reference proteome</keyword>
<proteinExistence type="predicted"/>
<dbReference type="CDD" id="cd04301">
    <property type="entry name" value="NAT_SF"/>
    <property type="match status" value="1"/>
</dbReference>
<protein>
    <submittedName>
        <fullName evidence="2">Putative beta-lysine N-acetyltransferase</fullName>
    </submittedName>
</protein>
<feature type="domain" description="N-acetyltransferase" evidence="1">
    <location>
        <begin position="131"/>
        <end position="283"/>
    </location>
</feature>
<dbReference type="InterPro" id="IPR016181">
    <property type="entry name" value="Acyl_CoA_acyltransferase"/>
</dbReference>
<gene>
    <name evidence="2" type="ORF">B4O97_17650</name>
</gene>
<comment type="caution">
    <text evidence="2">The sequence shown here is derived from an EMBL/GenBank/DDBJ whole genome shotgun (WGS) entry which is preliminary data.</text>
</comment>
<dbReference type="AlphaFoldDB" id="A0A1Y1RUI4"/>
<keyword evidence="2" id="KW-0808">Transferase</keyword>
<dbReference type="SUPFAM" id="SSF55729">
    <property type="entry name" value="Acyl-CoA N-acyltransferases (Nat)"/>
    <property type="match status" value="1"/>
</dbReference>
<dbReference type="GO" id="GO:0008080">
    <property type="term" value="F:N-acetyltransferase activity"/>
    <property type="evidence" value="ECO:0007669"/>
    <property type="project" value="InterPro"/>
</dbReference>
<evidence type="ECO:0000259" key="1">
    <source>
        <dbReference type="PROSITE" id="PS51186"/>
    </source>
</evidence>
<dbReference type="RefSeq" id="WP_083052839.1">
    <property type="nucleotide sequence ID" value="NZ_MWQY01000028.1"/>
</dbReference>
<organism evidence="2 3">
    <name type="scientific">Marispirochaeta aestuarii</name>
    <dbReference type="NCBI Taxonomy" id="1963862"/>
    <lineage>
        <taxon>Bacteria</taxon>
        <taxon>Pseudomonadati</taxon>
        <taxon>Spirochaetota</taxon>
        <taxon>Spirochaetia</taxon>
        <taxon>Spirochaetales</taxon>
        <taxon>Spirochaetaceae</taxon>
        <taxon>Marispirochaeta</taxon>
    </lineage>
</organism>
<name>A0A1Y1RUI4_9SPIO</name>
<dbReference type="EMBL" id="MWQY01000028">
    <property type="protein sequence ID" value="ORC30729.1"/>
    <property type="molecule type" value="Genomic_DNA"/>
</dbReference>
<evidence type="ECO:0000313" key="2">
    <source>
        <dbReference type="EMBL" id="ORC30729.1"/>
    </source>
</evidence>
<dbReference type="PROSITE" id="PS51186">
    <property type="entry name" value="GNAT"/>
    <property type="match status" value="1"/>
</dbReference>
<accession>A0A1Y1RUI4</accession>
<dbReference type="InterPro" id="IPR022525">
    <property type="entry name" value="GNAT_AblB"/>
</dbReference>
<dbReference type="OrthoDB" id="9790652at2"/>
<reference evidence="2 3" key="1">
    <citation type="submission" date="2017-03" db="EMBL/GenBank/DDBJ databases">
        <title>Draft Genome sequence of Marispirochaeta sp. strain JC444.</title>
        <authorList>
            <person name="Shivani Y."/>
            <person name="Subhash Y."/>
            <person name="Sasikala C."/>
            <person name="Ramana C."/>
        </authorList>
    </citation>
    <scope>NUCLEOTIDE SEQUENCE [LARGE SCALE GENOMIC DNA]</scope>
    <source>
        <strain evidence="2 3">JC444</strain>
    </source>
</reference>
<dbReference type="NCBIfam" id="TIGR03827">
    <property type="entry name" value="GNAT_ablB"/>
    <property type="match status" value="1"/>
</dbReference>
<dbReference type="InterPro" id="IPR000182">
    <property type="entry name" value="GNAT_dom"/>
</dbReference>
<dbReference type="Proteomes" id="UP000192343">
    <property type="component" value="Unassembled WGS sequence"/>
</dbReference>
<dbReference type="Gene3D" id="3.40.630.30">
    <property type="match status" value="1"/>
</dbReference>
<dbReference type="Pfam" id="PF00583">
    <property type="entry name" value="Acetyltransf_1"/>
    <property type="match status" value="1"/>
</dbReference>
<dbReference type="STRING" id="1963862.B4O97_17650"/>
<sequence length="285" mass="32520">MAQNTIKHDRIETLGSSRIQHGPYNNRLYLMELAEEDYPGIVEKIDKICTEKSYAKSFVIVPEHCGSAFTDNGYREEARIPGFFDGTEDGLFMGKFFDEERDAPPKKKVEQFRRVMSFYRPILPGRLGRNLQFSRMKEADIPEMARLYGEIFPDYPFPIDDPDFLMENMGTKTLYYGIRDGKKLIALASAEINHSAGAAEMTDFAVLPKYRGQRLGVKLLRVLEQAAIQKGLPTAYTIARLDSMGMNTVFKRSGYKYAGTLVKNTRISTGIESMNVWYKRLISKT</sequence>